<dbReference type="GeneTree" id="ENSGT01120000271932"/>
<dbReference type="Ensembl" id="ENSECRT00000007345.1">
    <property type="protein sequence ID" value="ENSECRP00000007229.1"/>
    <property type="gene ID" value="ENSECRG00000004830.1"/>
</dbReference>
<evidence type="ECO:0000256" key="3">
    <source>
        <dbReference type="ARBA" id="ARBA00022692"/>
    </source>
</evidence>
<feature type="transmembrane region" description="Helical" evidence="10">
    <location>
        <begin position="31"/>
        <end position="53"/>
    </location>
</feature>
<comment type="similarity">
    <text evidence="9">Belongs to the G-protein coupled receptor 1 family.</text>
</comment>
<dbReference type="InterPro" id="IPR000276">
    <property type="entry name" value="GPCR_Rhodpsn"/>
</dbReference>
<dbReference type="PROSITE" id="PS00237">
    <property type="entry name" value="G_PROTEIN_RECEP_F1_1"/>
    <property type="match status" value="1"/>
</dbReference>
<feature type="transmembrane region" description="Helical" evidence="10">
    <location>
        <begin position="181"/>
        <end position="207"/>
    </location>
</feature>
<evidence type="ECO:0000256" key="10">
    <source>
        <dbReference type="SAM" id="Phobius"/>
    </source>
</evidence>
<evidence type="ECO:0000256" key="2">
    <source>
        <dbReference type="ARBA" id="ARBA00022475"/>
    </source>
</evidence>
<keyword evidence="4 10" id="KW-1133">Transmembrane helix</keyword>
<evidence type="ECO:0000256" key="9">
    <source>
        <dbReference type="RuleBase" id="RU000688"/>
    </source>
</evidence>
<comment type="subcellular location">
    <subcellularLocation>
        <location evidence="1">Cell membrane</location>
        <topology evidence="1">Multi-pass membrane protein</topology>
    </subcellularLocation>
</comment>
<protein>
    <recommendedName>
        <fullName evidence="11">G-protein coupled receptors family 1 profile domain-containing protein</fullName>
    </recommendedName>
</protein>
<sequence>MENIKSDGLCYPNDNASCLKALLETKLYTGLYVFSVLVILLTLSGNLFVIISISHFKQLHTPTNIFVVSLAVVDFMIGLIVMPFDFSNIIESCWYFGDAMCTCFNGCYLFLTSASVSSVVLISLDRYLAVCNPFFYNARVTVYKALFSVFISWLSCLLYILTYMNSSGNHIRRDCAGDCLFVYTAAGGLVDYFCTFIMPFTIMTCLYGRIIVVASRHAKAINLARDKENATQSRKNKMFKSEKKAKAAKTLGIVVAIFMLCWSPYLLMTVVLEYSPYTSLLLQNVHVGLGLVSLINSGLNPIIYALFYPWFRKSLKMMLNCTIFRPGTSTMNLFRNNFNGRTEGTDGLKISWSPSSGGNRWADVGGLKTSFWLLVD</sequence>
<dbReference type="InterPro" id="IPR017452">
    <property type="entry name" value="GPCR_Rhodpsn_7TM"/>
</dbReference>
<dbReference type="PANTHER" id="PTHR24249:SF381">
    <property type="entry name" value="TRACE AMINE ASSOCIATED RECEPTOR 19P-RELATED"/>
    <property type="match status" value="1"/>
</dbReference>
<evidence type="ECO:0000256" key="5">
    <source>
        <dbReference type="ARBA" id="ARBA00023040"/>
    </source>
</evidence>
<dbReference type="PROSITE" id="PS50262">
    <property type="entry name" value="G_PROTEIN_RECEP_F1_2"/>
    <property type="match status" value="1"/>
</dbReference>
<dbReference type="Gene3D" id="1.20.1070.10">
    <property type="entry name" value="Rhodopsin 7-helix transmembrane proteins"/>
    <property type="match status" value="1"/>
</dbReference>
<name>A0A8C4X5L6_ERPCA</name>
<feature type="transmembrane region" description="Helical" evidence="10">
    <location>
        <begin position="247"/>
        <end position="267"/>
    </location>
</feature>
<evidence type="ECO:0000256" key="1">
    <source>
        <dbReference type="ARBA" id="ARBA00004651"/>
    </source>
</evidence>
<dbReference type="SMART" id="SM01381">
    <property type="entry name" value="7TM_GPCR_Srsx"/>
    <property type="match status" value="1"/>
</dbReference>
<keyword evidence="6 10" id="KW-0472">Membrane</keyword>
<keyword evidence="5 9" id="KW-0297">G-protein coupled receptor</keyword>
<feature type="transmembrane region" description="Helical" evidence="10">
    <location>
        <begin position="96"/>
        <end position="122"/>
    </location>
</feature>
<reference evidence="12" key="1">
    <citation type="submission" date="2021-06" db="EMBL/GenBank/DDBJ databases">
        <authorList>
            <consortium name="Wellcome Sanger Institute Data Sharing"/>
        </authorList>
    </citation>
    <scope>NUCLEOTIDE SEQUENCE [LARGE SCALE GENOMIC DNA]</scope>
</reference>
<feature type="transmembrane region" description="Helical" evidence="10">
    <location>
        <begin position="65"/>
        <end position="84"/>
    </location>
</feature>
<dbReference type="PRINTS" id="PR00237">
    <property type="entry name" value="GPCRRHODOPSN"/>
</dbReference>
<keyword evidence="2" id="KW-1003">Cell membrane</keyword>
<dbReference type="GO" id="GO:0005886">
    <property type="term" value="C:plasma membrane"/>
    <property type="evidence" value="ECO:0007669"/>
    <property type="project" value="UniProtKB-SubCell"/>
</dbReference>
<proteinExistence type="inferred from homology"/>
<keyword evidence="7 9" id="KW-0675">Receptor</keyword>
<dbReference type="SUPFAM" id="SSF81321">
    <property type="entry name" value="Family A G protein-coupled receptor-like"/>
    <property type="match status" value="1"/>
</dbReference>
<reference evidence="12" key="2">
    <citation type="submission" date="2025-08" db="UniProtKB">
        <authorList>
            <consortium name="Ensembl"/>
        </authorList>
    </citation>
    <scope>IDENTIFICATION</scope>
</reference>
<keyword evidence="8 9" id="KW-0807">Transducer</keyword>
<evidence type="ECO:0000256" key="6">
    <source>
        <dbReference type="ARBA" id="ARBA00023136"/>
    </source>
</evidence>
<feature type="transmembrane region" description="Helical" evidence="10">
    <location>
        <begin position="287"/>
        <end position="308"/>
    </location>
</feature>
<keyword evidence="3 9" id="KW-0812">Transmembrane</keyword>
<evidence type="ECO:0000313" key="13">
    <source>
        <dbReference type="Proteomes" id="UP000694620"/>
    </source>
</evidence>
<reference evidence="12" key="3">
    <citation type="submission" date="2025-09" db="UniProtKB">
        <authorList>
            <consortium name="Ensembl"/>
        </authorList>
    </citation>
    <scope>IDENTIFICATION</scope>
</reference>
<dbReference type="AlphaFoldDB" id="A0A8C4X5L6"/>
<dbReference type="PANTHER" id="PTHR24249">
    <property type="entry name" value="HISTAMINE RECEPTOR-RELATED G-PROTEIN COUPLED RECEPTOR"/>
    <property type="match status" value="1"/>
</dbReference>
<feature type="transmembrane region" description="Helical" evidence="10">
    <location>
        <begin position="142"/>
        <end position="161"/>
    </location>
</feature>
<accession>A0A8C4X5L6</accession>
<keyword evidence="13" id="KW-1185">Reference proteome</keyword>
<evidence type="ECO:0000313" key="12">
    <source>
        <dbReference type="Ensembl" id="ENSECRP00000007229.1"/>
    </source>
</evidence>
<feature type="domain" description="G-protein coupled receptors family 1 profile" evidence="11">
    <location>
        <begin position="45"/>
        <end position="304"/>
    </location>
</feature>
<evidence type="ECO:0000256" key="4">
    <source>
        <dbReference type="ARBA" id="ARBA00022989"/>
    </source>
</evidence>
<dbReference type="Pfam" id="PF00001">
    <property type="entry name" value="7tm_1"/>
    <property type="match status" value="1"/>
</dbReference>
<dbReference type="InterPro" id="IPR050569">
    <property type="entry name" value="TAAR"/>
</dbReference>
<dbReference type="GO" id="GO:0001594">
    <property type="term" value="F:trace-amine receptor activity"/>
    <property type="evidence" value="ECO:0007669"/>
    <property type="project" value="TreeGrafter"/>
</dbReference>
<evidence type="ECO:0000256" key="7">
    <source>
        <dbReference type="ARBA" id="ARBA00023170"/>
    </source>
</evidence>
<dbReference type="Proteomes" id="UP000694620">
    <property type="component" value="Chromosome 3"/>
</dbReference>
<evidence type="ECO:0000256" key="8">
    <source>
        <dbReference type="ARBA" id="ARBA00023224"/>
    </source>
</evidence>
<evidence type="ECO:0000259" key="11">
    <source>
        <dbReference type="PROSITE" id="PS50262"/>
    </source>
</evidence>
<organism evidence="12 13">
    <name type="scientific">Erpetoichthys calabaricus</name>
    <name type="common">Rope fish</name>
    <name type="synonym">Calamoichthys calabaricus</name>
    <dbReference type="NCBI Taxonomy" id="27687"/>
    <lineage>
        <taxon>Eukaryota</taxon>
        <taxon>Metazoa</taxon>
        <taxon>Chordata</taxon>
        <taxon>Craniata</taxon>
        <taxon>Vertebrata</taxon>
        <taxon>Euteleostomi</taxon>
        <taxon>Actinopterygii</taxon>
        <taxon>Polypteriformes</taxon>
        <taxon>Polypteridae</taxon>
        <taxon>Erpetoichthys</taxon>
    </lineage>
</organism>